<comment type="caution">
    <text evidence="2">The sequence shown here is derived from an EMBL/GenBank/DDBJ whole genome shotgun (WGS) entry which is preliminary data.</text>
</comment>
<keyword evidence="1" id="KW-1133">Transmembrane helix</keyword>
<evidence type="ECO:0000256" key="1">
    <source>
        <dbReference type="SAM" id="Phobius"/>
    </source>
</evidence>
<dbReference type="Proteomes" id="UP000011758">
    <property type="component" value="Unassembled WGS sequence"/>
</dbReference>
<keyword evidence="1" id="KW-0472">Membrane</keyword>
<name>M2NDA8_9FIRM</name>
<reference evidence="2 3" key="1">
    <citation type="submission" date="2013-02" db="EMBL/GenBank/DDBJ databases">
        <title>The Genome Sequence of Lactobacillus catenaformis F0143.</title>
        <authorList>
            <consortium name="The Broad Institute Genome Sequencing Platform"/>
            <person name="Earl A."/>
            <person name="Ward D."/>
            <person name="Feldgarden M."/>
            <person name="Gevers D."/>
            <person name="Izard J."/>
            <person name="Blanton J.M."/>
            <person name="Mathney J."/>
            <person name="Dewhirst F.E."/>
            <person name="Young S.K."/>
            <person name="Zeng Q."/>
            <person name="Gargeya S."/>
            <person name="Fitzgerald M."/>
            <person name="Haas B."/>
            <person name="Abouelleil A."/>
            <person name="Alvarado L."/>
            <person name="Arachchi H.M."/>
            <person name="Berlin A."/>
            <person name="Chapman S.B."/>
            <person name="Gearin G."/>
            <person name="Goldberg J."/>
            <person name="Griggs A."/>
            <person name="Gujja S."/>
            <person name="Hansen M."/>
            <person name="Heiman D."/>
            <person name="Howarth C."/>
            <person name="Larimer J."/>
            <person name="Lui A."/>
            <person name="MacDonald P.J.P."/>
            <person name="McCowen C."/>
            <person name="Montmayeur A."/>
            <person name="Murphy C."/>
            <person name="Neiman D."/>
            <person name="Pearson M."/>
            <person name="Priest M."/>
            <person name="Roberts A."/>
            <person name="Saif S."/>
            <person name="Shea T."/>
            <person name="Sisk P."/>
            <person name="Stolte C."/>
            <person name="Sykes S."/>
            <person name="Wortman J."/>
            <person name="Nusbaum C."/>
            <person name="Birren B."/>
        </authorList>
    </citation>
    <scope>NUCLEOTIDE SEQUENCE [LARGE SCALE GENOMIC DNA]</scope>
    <source>
        <strain evidence="2 3">OT 569</strain>
    </source>
</reference>
<protein>
    <submittedName>
        <fullName evidence="2">Uncharacterized protein</fullName>
    </submittedName>
</protein>
<evidence type="ECO:0000313" key="3">
    <source>
        <dbReference type="Proteomes" id="UP000011758"/>
    </source>
</evidence>
<sequence>MISWILSVLSILILVFSIKFHFKKSICLSLFGINALLLIVTFFVYSKAPGTGASAAPVQAYGLKAIWIPLLFFIISLIIIFFVQMSRKK</sequence>
<accession>M2NDA8</accession>
<organism evidence="2 3">
    <name type="scientific">Eggerthia catenaformis OT 569 = DSM 20559</name>
    <dbReference type="NCBI Taxonomy" id="999415"/>
    <lineage>
        <taxon>Bacteria</taxon>
        <taxon>Bacillati</taxon>
        <taxon>Bacillota</taxon>
        <taxon>Erysipelotrichia</taxon>
        <taxon>Erysipelotrichales</taxon>
        <taxon>Coprobacillaceae</taxon>
        <taxon>Eggerthia</taxon>
    </lineage>
</organism>
<dbReference type="EMBL" id="AGEJ01000024">
    <property type="protein sequence ID" value="EMD16193.1"/>
    <property type="molecule type" value="Genomic_DNA"/>
</dbReference>
<feature type="transmembrane region" description="Helical" evidence="1">
    <location>
        <begin position="6"/>
        <end position="22"/>
    </location>
</feature>
<dbReference type="BioCyc" id="ECAT999415-HMP:GTTI-1651-MONOMER"/>
<proteinExistence type="predicted"/>
<keyword evidence="3" id="KW-1185">Reference proteome</keyword>
<feature type="transmembrane region" description="Helical" evidence="1">
    <location>
        <begin position="27"/>
        <end position="45"/>
    </location>
</feature>
<dbReference type="RefSeq" id="WP_004803850.1">
    <property type="nucleotide sequence ID" value="NZ_KB446649.1"/>
</dbReference>
<dbReference type="AlphaFoldDB" id="M2NDA8"/>
<evidence type="ECO:0000313" key="2">
    <source>
        <dbReference type="EMBL" id="EMD16193.1"/>
    </source>
</evidence>
<keyword evidence="1" id="KW-0812">Transmembrane</keyword>
<feature type="transmembrane region" description="Helical" evidence="1">
    <location>
        <begin position="65"/>
        <end position="83"/>
    </location>
</feature>
<gene>
    <name evidence="2" type="ORF">HMPREF9943_01596</name>
</gene>